<dbReference type="AlphaFoldDB" id="A0A8X8FU33"/>
<accession>A0A8X8FU33</accession>
<gene>
    <name evidence="1" type="ORF">H9654_09225</name>
</gene>
<comment type="caution">
    <text evidence="1">The sequence shown here is derived from an EMBL/GenBank/DDBJ whole genome shotgun (WGS) entry which is preliminary data.</text>
</comment>
<evidence type="ECO:0000313" key="1">
    <source>
        <dbReference type="EMBL" id="MBD7954389.1"/>
    </source>
</evidence>
<dbReference type="EMBL" id="JACSQS010000008">
    <property type="protein sequence ID" value="MBD7954389.1"/>
    <property type="molecule type" value="Genomic_DNA"/>
</dbReference>
<dbReference type="InterPro" id="IPR010261">
    <property type="entry name" value="Tir_chaperone"/>
</dbReference>
<dbReference type="Pfam" id="PF05932">
    <property type="entry name" value="CesT"/>
    <property type="match status" value="1"/>
</dbReference>
<protein>
    <submittedName>
        <fullName evidence="1">Uncharacterized protein</fullName>
    </submittedName>
</protein>
<dbReference type="Gene3D" id="3.30.1460.10">
    <property type="match status" value="1"/>
</dbReference>
<evidence type="ECO:0000313" key="2">
    <source>
        <dbReference type="Proteomes" id="UP000636938"/>
    </source>
</evidence>
<dbReference type="Proteomes" id="UP000636938">
    <property type="component" value="Unassembled WGS sequence"/>
</dbReference>
<reference evidence="1 2" key="1">
    <citation type="submission" date="2020-08" db="EMBL/GenBank/DDBJ databases">
        <title>A Genomic Blueprint of the Chicken Gut Microbiome.</title>
        <authorList>
            <person name="Gilroy R."/>
            <person name="Ravi A."/>
            <person name="Getino M."/>
            <person name="Pursley I."/>
            <person name="Horton D.L."/>
            <person name="Alikhan N.-F."/>
            <person name="Baker D."/>
            <person name="Gharbi K."/>
            <person name="Hall N."/>
            <person name="Watson M."/>
            <person name="Adriaenssens E.M."/>
            <person name="Foster-Nyarko E."/>
            <person name="Jarju S."/>
            <person name="Secka A."/>
            <person name="Antonio M."/>
            <person name="Oren A."/>
            <person name="Chaudhuri R."/>
            <person name="La Ragione R.M."/>
            <person name="Hildebrand F."/>
            <person name="Pallen M.J."/>
        </authorList>
    </citation>
    <scope>NUCLEOTIDE SEQUENCE [LARGE SCALE GENOMIC DNA]</scope>
    <source>
        <strain evidence="1 2">Sa5BUN4</strain>
    </source>
</reference>
<proteinExistence type="predicted"/>
<keyword evidence="2" id="KW-1185">Reference proteome</keyword>
<organism evidence="1 2">
    <name type="scientific">Stenotrophomonas lacuserhaii</name>
    <dbReference type="NCBI Taxonomy" id="2760084"/>
    <lineage>
        <taxon>Bacteria</taxon>
        <taxon>Pseudomonadati</taxon>
        <taxon>Pseudomonadota</taxon>
        <taxon>Gammaproteobacteria</taxon>
        <taxon>Lysobacterales</taxon>
        <taxon>Lysobacteraceae</taxon>
        <taxon>Stenotrophomonas</taxon>
    </lineage>
</organism>
<name>A0A8X8FU33_9GAMM</name>
<sequence length="129" mass="14197">MTAYTPAWALPILQRAAHRLPLPLDVPAAAYTLLDEGAVEWHLEVTDDHLLLHCQLADDGLRCNEHRLRALLAHHHDPHAMGGACIALDISSGVLRLVQAHARESPALDDLPGALQRLQCIRRHLLASL</sequence>
<dbReference type="RefSeq" id="WP_191770595.1">
    <property type="nucleotide sequence ID" value="NZ_JACSQS010000008.1"/>
</dbReference>
<dbReference type="SUPFAM" id="SSF69635">
    <property type="entry name" value="Type III secretory system chaperone-like"/>
    <property type="match status" value="1"/>
</dbReference>